<comment type="similarity">
    <text evidence="1">Belongs to the APC1 family.</text>
</comment>
<sequence>MVFEIVPEDLEIHQPAGFWYCLENGIATESVEWNVIQDFPYLDEELLITENAVVWSVSGHVKRSFDFCDDGQKVTHALFAYFVNPNDKIVDRHDSSYVPPLGTRTRSLNQLNTSVHDSRQSGTKEFVKDPSPRLSRALVVILEDLAHIFSLDGALWVIHVPFRVRRVLAAPRGLILERSLENLELGIRPYETLFTTHSPRFFSLIGPLDEFGLVVTDGIYSFGAYDELVYIGKGDDALLVTRNPEKKQIDIWKCSYAPQTEHYLPRPMTGASSSRRRSSFGSSNYNDGDADIYGTSLKSDLNITLDRMAFVNNNQLPVLLGESEGLRKEIFVTHIESFPSHCTKHSYTVFSIRPSPGIEVVSIFNKEESTLLILTFRRDDGFSPYLIDSVTIPAIGAAPLVSKSMEKILIFSVKKPILRLSAPCSPDIEVRINYAEEKITELVHPVGCKVSLKRADGTLRRIFFDLEYKTVLVQKCFEALKVILPYRDFEYFHAAFLHQKSYNSNCHEFKSFSVILFSCFLSGSMQPKHIQNKTDGNFSNEIIEAIIEANSFCQRNDMSIMTKHLSSILQCLHILSEDFKFDSATLLYCRQLIPVKAQMAYWLGWSAFHLIKATRLEHLNVPQFPSEPYSVYHNLILMLKERKYIPVPSIMNIAKTDLEYKNLNYMQGSKTISLLSKTIFSLYETLLNPKLPLQDVVTQMVEHKFTLDHLRRLPDAVSIPLRDSIRYSQENPLPNWGIEALRLIDRKDLEYHITVGDERPRRFPPTLSVKTPEPKDTKAICQEVSDPEIHISFDRFSEEDHKFVTKLIFREDRRLQEVSKLLQISKQAVVRIDLRPEMNEHEIVVVQQTLAQIIAIRTLSIPVGRGLYFYSSKTPLPTEKFPIPSFNFTVKIKPLQVQVPVVKSFLDDQTTTWGLFHNGTAAALSITNDTKDISASWIVYNKPNELSNRHAGFLFGLGLNGHLKSMATWHAFNYLTSKHTMTSIGLLLGLSASFIGTMDPTITRLLSVHVLALLPAGSSELNLSTLTQTAGILGIGLLYYNTQHRRMSEVLLIEISKFSPPGQEFRDEGQNLKGLQDLHIVKSLVSCISGGRHEETSQNLDMTSSGAVIALSLIYLKTNDEDVAKKIEIPATEHLLDYVRPDILLLRVLAKNCILWDKIDCTFEWIKNQLPPILRDEVLLTGKTGLDSNDMALFNIISGACFSMALRFVGTRNENAKKCLLHFLDKFMNLSTLIGMLCKTTVKNCLDVLCISSSCVMTGSGDLDVLRRLRKLHGRTDADVTYGNHMATHMAIGILFLGGGQYSLGNSNLSIASMICAFYPQFPNSAWDNISHLQAFRHLWAISCESRCLIARDVNTLRPTLVPIVSDSSHTFYDAKNAVAPCLLPPRDDISVIQTLSPQYWQTSLALHTTPISPQKTSTMYISKRVMDSQECFNLGPLSQPSIEKSILKMFLSKSLLSNEFYSMISRSELSSQFIIDRSLQQNEVINSKLLLLSDIKKENSAKLYGIQLLLVYAENISTGILTSKYSGFRNRFLSDDFLSLLQECTEKDVRKDLKRKESHAEYDSSFFPILTKENILKLPKIDKEYELEETNRSSLNNNSTDEHVSLSSLLPAPKNDLRMIRSSRNNRARKLNIIIENKHDPMIENTNSKDENMKNDSVQSNVPLFSLDIEKSDVNEYEQPILNSSSYTPMLVKKKDRLDKKHNDIIEDIKSSEKKQKNVHCSEIYRVNNDIDVSEYTYPLTEEKNNIPRKEKDIESVRKQGPVKFLEVNAEEEYNINEIMKRKGILVEAPQPIRAIGAGRHQITTLLNSAISQRELFEETFAANKESKRQSGKKYGF</sequence>
<dbReference type="GO" id="GO:0005680">
    <property type="term" value="C:anaphase-promoting complex"/>
    <property type="evidence" value="ECO:0007669"/>
    <property type="project" value="InterPro"/>
</dbReference>
<reference evidence="7" key="1">
    <citation type="submission" date="2020-06" db="EMBL/GenBank/DDBJ databases">
        <title>Genomes of multiple members of Pneumocystis genus reveal paths to human pathogen Pneumocystis jirovecii.</title>
        <authorList>
            <person name="Cisse O.H."/>
            <person name="Ma L."/>
            <person name="Dekker J."/>
            <person name="Khil P."/>
            <person name="Jo J."/>
            <person name="Brenchley J."/>
            <person name="Blair R."/>
            <person name="Pahar B."/>
            <person name="Chabe M."/>
            <person name="Van Rompay K.A."/>
            <person name="Keesler R."/>
            <person name="Sukura A."/>
            <person name="Hirsch V."/>
            <person name="Kutty G."/>
            <person name="Liu Y."/>
            <person name="Peng L."/>
            <person name="Chen J."/>
            <person name="Song J."/>
            <person name="Weissenbacher-Lang C."/>
            <person name="Xu J."/>
            <person name="Upham N.S."/>
            <person name="Stajich J.E."/>
            <person name="Cuomo C.A."/>
            <person name="Cushion M.T."/>
            <person name="Kovacs J.A."/>
        </authorList>
    </citation>
    <scope>NUCLEOTIDE SEQUENCE</scope>
    <source>
        <strain evidence="7">2A</strain>
    </source>
</reference>
<dbReference type="InterPro" id="IPR011989">
    <property type="entry name" value="ARM-like"/>
</dbReference>
<dbReference type="Pfam" id="PF10253">
    <property type="entry name" value="PRCC"/>
    <property type="match status" value="1"/>
</dbReference>
<protein>
    <recommendedName>
        <fullName evidence="6">Anaphase-promoting complex subunit 1 N-terminal domain-containing protein</fullName>
    </recommendedName>
</protein>
<evidence type="ECO:0000313" key="7">
    <source>
        <dbReference type="EMBL" id="QSL64741.1"/>
    </source>
</evidence>
<dbReference type="GO" id="GO:0060090">
    <property type="term" value="F:molecular adaptor activity"/>
    <property type="evidence" value="ECO:0007669"/>
    <property type="project" value="TreeGrafter"/>
</dbReference>
<dbReference type="Pfam" id="PF12859">
    <property type="entry name" value="ANAPC1"/>
    <property type="match status" value="2"/>
</dbReference>
<dbReference type="InterPro" id="IPR018800">
    <property type="entry name" value="PRCC"/>
</dbReference>
<feature type="domain" description="Anaphase-promoting complex subunit 1 N-terminal" evidence="6">
    <location>
        <begin position="196"/>
        <end position="288"/>
    </location>
</feature>
<evidence type="ECO:0000256" key="2">
    <source>
        <dbReference type="ARBA" id="ARBA00022618"/>
    </source>
</evidence>
<keyword evidence="8" id="KW-1185">Reference proteome</keyword>
<feature type="domain" description="Anaphase-promoting complex subunit 1 N-terminal" evidence="6">
    <location>
        <begin position="30"/>
        <end position="182"/>
    </location>
</feature>
<evidence type="ECO:0000259" key="6">
    <source>
        <dbReference type="Pfam" id="PF12859"/>
    </source>
</evidence>
<evidence type="ECO:0000256" key="4">
    <source>
        <dbReference type="ARBA" id="ARBA00023306"/>
    </source>
</evidence>
<dbReference type="InterPro" id="IPR049255">
    <property type="entry name" value="Apc1_N"/>
</dbReference>
<accession>A0A899FSK0</accession>
<keyword evidence="4" id="KW-0131">Cell cycle</keyword>
<dbReference type="Gene3D" id="1.25.10.10">
    <property type="entry name" value="Leucine-rich Repeat Variant"/>
    <property type="match status" value="2"/>
</dbReference>
<keyword evidence="2" id="KW-0132">Cell division</keyword>
<evidence type="ECO:0000256" key="1">
    <source>
        <dbReference type="ARBA" id="ARBA00010547"/>
    </source>
</evidence>
<gene>
    <name evidence="7" type="ORF">MERGE_002043</name>
</gene>
<dbReference type="PANTHER" id="PTHR12827:SF3">
    <property type="entry name" value="ANAPHASE-PROMOTING COMPLEX SUBUNIT 1"/>
    <property type="match status" value="1"/>
</dbReference>
<dbReference type="GO" id="GO:0051301">
    <property type="term" value="P:cell division"/>
    <property type="evidence" value="ECO:0007669"/>
    <property type="project" value="UniProtKB-KW"/>
</dbReference>
<organism evidence="7 8">
    <name type="scientific">Pneumocystis wakefieldiae</name>
    <dbReference type="NCBI Taxonomy" id="38082"/>
    <lineage>
        <taxon>Eukaryota</taxon>
        <taxon>Fungi</taxon>
        <taxon>Dikarya</taxon>
        <taxon>Ascomycota</taxon>
        <taxon>Taphrinomycotina</taxon>
        <taxon>Pneumocystomycetes</taxon>
        <taxon>Pneumocystaceae</taxon>
        <taxon>Pneumocystis</taxon>
    </lineage>
</organism>
<dbReference type="GO" id="GO:0007091">
    <property type="term" value="P:metaphase/anaphase transition of mitotic cell cycle"/>
    <property type="evidence" value="ECO:0007669"/>
    <property type="project" value="TreeGrafter"/>
</dbReference>
<dbReference type="GO" id="GO:0070979">
    <property type="term" value="P:protein K11-linked ubiquitination"/>
    <property type="evidence" value="ECO:0007669"/>
    <property type="project" value="TreeGrafter"/>
</dbReference>
<evidence type="ECO:0000256" key="3">
    <source>
        <dbReference type="ARBA" id="ARBA00022776"/>
    </source>
</evidence>
<feature type="region of interest" description="Disordered" evidence="5">
    <location>
        <begin position="1590"/>
        <end position="1609"/>
    </location>
</feature>
<keyword evidence="3" id="KW-0498">Mitosis</keyword>
<dbReference type="Proteomes" id="UP000663699">
    <property type="component" value="Chromosome 3"/>
</dbReference>
<dbReference type="PANTHER" id="PTHR12827">
    <property type="entry name" value="MEIOTIC CHECKPOINT REGULATOR TSG24 FAMILY MEMBER"/>
    <property type="match status" value="1"/>
</dbReference>
<evidence type="ECO:0000256" key="5">
    <source>
        <dbReference type="SAM" id="MobiDB-lite"/>
    </source>
</evidence>
<name>A0A899FSK0_9ASCO</name>
<evidence type="ECO:0000313" key="8">
    <source>
        <dbReference type="Proteomes" id="UP000663699"/>
    </source>
</evidence>
<proteinExistence type="inferred from homology"/>
<dbReference type="GO" id="GO:0031145">
    <property type="term" value="P:anaphase-promoting complex-dependent catabolic process"/>
    <property type="evidence" value="ECO:0007669"/>
    <property type="project" value="TreeGrafter"/>
</dbReference>
<dbReference type="InterPro" id="IPR024990">
    <property type="entry name" value="Apc1"/>
</dbReference>
<dbReference type="OrthoDB" id="26401at2759"/>
<dbReference type="EMBL" id="CP054534">
    <property type="protein sequence ID" value="QSL64741.1"/>
    <property type="molecule type" value="Genomic_DNA"/>
</dbReference>